<accession>A0A2M8DQG6</accession>
<name>A0A2M8DQG6_9BACT</name>
<evidence type="ECO:0000313" key="3">
    <source>
        <dbReference type="Proteomes" id="UP000230136"/>
    </source>
</evidence>
<evidence type="ECO:0000313" key="2">
    <source>
        <dbReference type="EMBL" id="PJC01385.1"/>
    </source>
</evidence>
<comment type="caution">
    <text evidence="2">The sequence shown here is derived from an EMBL/GenBank/DDBJ whole genome shotgun (WGS) entry which is preliminary data.</text>
</comment>
<dbReference type="InterPro" id="IPR043519">
    <property type="entry name" value="NT_sf"/>
</dbReference>
<dbReference type="InterPro" id="IPR002934">
    <property type="entry name" value="Polymerase_NTP_transf_dom"/>
</dbReference>
<dbReference type="Proteomes" id="UP000230136">
    <property type="component" value="Unassembled WGS sequence"/>
</dbReference>
<protein>
    <recommendedName>
        <fullName evidence="1">Polymerase nucleotidyl transferase domain-containing protein</fullName>
    </recommendedName>
</protein>
<reference evidence="3" key="1">
    <citation type="submission" date="2017-09" db="EMBL/GenBank/DDBJ databases">
        <title>Depth-based differentiation of microbial function through sediment-hosted aquifers and enrichment of novel symbionts in the deep terrestrial subsurface.</title>
        <authorList>
            <person name="Probst A.J."/>
            <person name="Ladd B."/>
            <person name="Jarett J.K."/>
            <person name="Geller-Mcgrath D.E."/>
            <person name="Sieber C.M.K."/>
            <person name="Emerson J.B."/>
            <person name="Anantharaman K."/>
            <person name="Thomas B.C."/>
            <person name="Malmstrom R."/>
            <person name="Stieglmeier M."/>
            <person name="Klingl A."/>
            <person name="Woyke T."/>
            <person name="Ryan C.M."/>
            <person name="Banfield J.F."/>
        </authorList>
    </citation>
    <scope>NUCLEOTIDE SEQUENCE [LARGE SCALE GENOMIC DNA]</scope>
</reference>
<gene>
    <name evidence="2" type="ORF">CO073_03685</name>
</gene>
<proteinExistence type="predicted"/>
<evidence type="ECO:0000259" key="1">
    <source>
        <dbReference type="Pfam" id="PF01909"/>
    </source>
</evidence>
<feature type="domain" description="Polymerase nucleotidyl transferase" evidence="1">
    <location>
        <begin position="48"/>
        <end position="84"/>
    </location>
</feature>
<dbReference type="Pfam" id="PF01909">
    <property type="entry name" value="NTP_transf_2"/>
    <property type="match status" value="1"/>
</dbReference>
<dbReference type="Gene3D" id="3.30.460.10">
    <property type="entry name" value="Beta Polymerase, domain 2"/>
    <property type="match status" value="1"/>
</dbReference>
<organism evidence="2 3">
    <name type="scientific">Candidatus Komeilibacteria bacterium CG_4_9_14_0_8_um_filter_36_9</name>
    <dbReference type="NCBI Taxonomy" id="1974473"/>
    <lineage>
        <taxon>Bacteria</taxon>
        <taxon>Candidatus Komeiliibacteriota</taxon>
    </lineage>
</organism>
<dbReference type="GO" id="GO:0016779">
    <property type="term" value="F:nucleotidyltransferase activity"/>
    <property type="evidence" value="ECO:0007669"/>
    <property type="project" value="InterPro"/>
</dbReference>
<dbReference type="AlphaFoldDB" id="A0A2M8DQG6"/>
<dbReference type="SUPFAM" id="SSF81301">
    <property type="entry name" value="Nucleotidyltransferase"/>
    <property type="match status" value="1"/>
</dbReference>
<sequence>MYTFEKKSNNYDFWSEWSDITEIEQRAIESVQKARELIINSVPAETLVAIYIKGSFVRREMKQGSDIDIVPIVNDDKYQKDIFLINTQNIDPAIVVPLSLSEFKNNKLHTKSEFQPDLRAKPDRLLKKLDQCRLIYGDPLTIEDYPIRTDPEVLRDEINTMQKGYIPLYQKGKIFFEPLLKEVFWLTEVELNIAGIEVQHSFFDIANAVKDPSHIIHEAYQFRKNTKREGQAEFIENLLNYLKKYEQTK</sequence>
<dbReference type="EMBL" id="PFSY01000168">
    <property type="protein sequence ID" value="PJC01385.1"/>
    <property type="molecule type" value="Genomic_DNA"/>
</dbReference>